<comment type="caution">
    <text evidence="1">The sequence shown here is derived from an EMBL/GenBank/DDBJ whole genome shotgun (WGS) entry which is preliminary data.</text>
</comment>
<evidence type="ECO:0000313" key="1">
    <source>
        <dbReference type="EMBL" id="KAK9949745.1"/>
    </source>
</evidence>
<dbReference type="EMBL" id="JBEDUW010000001">
    <property type="protein sequence ID" value="KAK9949745.1"/>
    <property type="molecule type" value="Genomic_DNA"/>
</dbReference>
<organism evidence="1 2">
    <name type="scientific">Rubus argutus</name>
    <name type="common">Southern blackberry</name>
    <dbReference type="NCBI Taxonomy" id="59490"/>
    <lineage>
        <taxon>Eukaryota</taxon>
        <taxon>Viridiplantae</taxon>
        <taxon>Streptophyta</taxon>
        <taxon>Embryophyta</taxon>
        <taxon>Tracheophyta</taxon>
        <taxon>Spermatophyta</taxon>
        <taxon>Magnoliopsida</taxon>
        <taxon>eudicotyledons</taxon>
        <taxon>Gunneridae</taxon>
        <taxon>Pentapetalae</taxon>
        <taxon>rosids</taxon>
        <taxon>fabids</taxon>
        <taxon>Rosales</taxon>
        <taxon>Rosaceae</taxon>
        <taxon>Rosoideae</taxon>
        <taxon>Rosoideae incertae sedis</taxon>
        <taxon>Rubus</taxon>
    </lineage>
</organism>
<name>A0AAW1YM51_RUBAR</name>
<dbReference type="Proteomes" id="UP001457282">
    <property type="component" value="Unassembled WGS sequence"/>
</dbReference>
<evidence type="ECO:0000313" key="2">
    <source>
        <dbReference type="Proteomes" id="UP001457282"/>
    </source>
</evidence>
<proteinExistence type="predicted"/>
<reference evidence="1 2" key="1">
    <citation type="journal article" date="2023" name="G3 (Bethesda)">
        <title>A chromosome-length genome assembly and annotation of blackberry (Rubus argutus, cv. 'Hillquist').</title>
        <authorList>
            <person name="Bruna T."/>
            <person name="Aryal R."/>
            <person name="Dudchenko O."/>
            <person name="Sargent D.J."/>
            <person name="Mead D."/>
            <person name="Buti M."/>
            <person name="Cavallini A."/>
            <person name="Hytonen T."/>
            <person name="Andres J."/>
            <person name="Pham M."/>
            <person name="Weisz D."/>
            <person name="Mascagni F."/>
            <person name="Usai G."/>
            <person name="Natali L."/>
            <person name="Bassil N."/>
            <person name="Fernandez G.E."/>
            <person name="Lomsadze A."/>
            <person name="Armour M."/>
            <person name="Olukolu B."/>
            <person name="Poorten T."/>
            <person name="Britton C."/>
            <person name="Davik J."/>
            <person name="Ashrafi H."/>
            <person name="Aiden E.L."/>
            <person name="Borodovsky M."/>
            <person name="Worthington M."/>
        </authorList>
    </citation>
    <scope>NUCLEOTIDE SEQUENCE [LARGE SCALE GENOMIC DNA]</scope>
    <source>
        <strain evidence="1">PI 553951</strain>
    </source>
</reference>
<accession>A0AAW1YM51</accession>
<gene>
    <name evidence="1" type="ORF">M0R45_005261</name>
</gene>
<protein>
    <submittedName>
        <fullName evidence="1">Uncharacterized protein</fullName>
    </submittedName>
</protein>
<keyword evidence="2" id="KW-1185">Reference proteome</keyword>
<dbReference type="AlphaFoldDB" id="A0AAW1YM51"/>
<sequence>MIYPFHYKPPDSRNPSYYGYRGARGSLPAEEFQTPAVRGEGETPAPAQVQVPKLTKSAKIVLQPRLCTLRSYGSDLDGE</sequence>